<dbReference type="Proteomes" id="UP001084197">
    <property type="component" value="Unassembled WGS sequence"/>
</dbReference>
<organism evidence="2 3">
    <name type="scientific">Natronobacillus azotifigens</name>
    <dbReference type="NCBI Taxonomy" id="472978"/>
    <lineage>
        <taxon>Bacteria</taxon>
        <taxon>Bacillati</taxon>
        <taxon>Bacillota</taxon>
        <taxon>Bacilli</taxon>
        <taxon>Bacillales</taxon>
        <taxon>Bacillaceae</taxon>
        <taxon>Natronobacillus</taxon>
    </lineage>
</organism>
<evidence type="ECO:0000313" key="2">
    <source>
        <dbReference type="EMBL" id="MCZ0702831.1"/>
    </source>
</evidence>
<dbReference type="AlphaFoldDB" id="A0A9J6RBB8"/>
<protein>
    <recommendedName>
        <fullName evidence="4">YfkD-like protein</fullName>
    </recommendedName>
</protein>
<dbReference type="Pfam" id="PF14167">
    <property type="entry name" value="YfkD"/>
    <property type="match status" value="1"/>
</dbReference>
<keyword evidence="1" id="KW-0732">Signal</keyword>
<evidence type="ECO:0000313" key="3">
    <source>
        <dbReference type="Proteomes" id="UP001084197"/>
    </source>
</evidence>
<evidence type="ECO:0000256" key="1">
    <source>
        <dbReference type="SAM" id="SignalP"/>
    </source>
</evidence>
<comment type="caution">
    <text evidence="2">The sequence shown here is derived from an EMBL/GenBank/DDBJ whole genome shotgun (WGS) entry which is preliminary data.</text>
</comment>
<keyword evidence="3" id="KW-1185">Reference proteome</keyword>
<dbReference type="EMBL" id="JAPRAT010000009">
    <property type="protein sequence ID" value="MCZ0702831.1"/>
    <property type="molecule type" value="Genomic_DNA"/>
</dbReference>
<dbReference type="InterPro" id="IPR025548">
    <property type="entry name" value="YfkD"/>
</dbReference>
<sequence length="263" mass="30144">MKKRLVFCTLILGILFLPLTLSAEELDFTFLDAELPNHVQSIEDQNTFFNRQKDQEFPDPQPVVETLINSTDVEIENPSLIELLNETKFNSSRLTFGYSSEVYLGQWPLAYHPDDTSVNWQYQKINSNTLDNLQGNRDLRLHYDQLEEMHVQGGLQNQVESTDQVMDMILSKVNNDIDLPLGYRAVFGKNTRKNTDFTVEKSKVGKLDTYAAAVNAQGKVTYGQVYLRSSGRKQELIVKNVTEQSVKAWIPVQDYITFSFSDE</sequence>
<feature type="chain" id="PRO_5039916339" description="YfkD-like protein" evidence="1">
    <location>
        <begin position="24"/>
        <end position="263"/>
    </location>
</feature>
<feature type="signal peptide" evidence="1">
    <location>
        <begin position="1"/>
        <end position="23"/>
    </location>
</feature>
<proteinExistence type="predicted"/>
<dbReference type="RefSeq" id="WP_268779602.1">
    <property type="nucleotide sequence ID" value="NZ_JAPRAT010000009.1"/>
</dbReference>
<evidence type="ECO:0008006" key="4">
    <source>
        <dbReference type="Google" id="ProtNLM"/>
    </source>
</evidence>
<gene>
    <name evidence="2" type="ORF">OWO01_06370</name>
</gene>
<reference evidence="2" key="1">
    <citation type="submission" date="2022-11" db="EMBL/GenBank/DDBJ databases">
        <title>WGS of Natronobacillus azotifigens 24KS-1, an anaerobic diazotrophic haloalkaliphile from soda-rich habitats.</title>
        <authorList>
            <person name="Sorokin D.Y."/>
            <person name="Merkel A.Y."/>
        </authorList>
    </citation>
    <scope>NUCLEOTIDE SEQUENCE</scope>
    <source>
        <strain evidence="2">24KS-1</strain>
    </source>
</reference>
<accession>A0A9J6RBB8</accession>
<name>A0A9J6RBB8_9BACI</name>